<comment type="caution">
    <text evidence="1">The sequence shown here is derived from an EMBL/GenBank/DDBJ whole genome shotgun (WGS) entry which is preliminary data.</text>
</comment>
<reference evidence="1" key="1">
    <citation type="submission" date="2021-03" db="EMBL/GenBank/DDBJ databases">
        <title>Draft genome sequence of rust myrtle Austropuccinia psidii MF-1, a brazilian biotype.</title>
        <authorList>
            <person name="Quecine M.C."/>
            <person name="Pachon D.M.R."/>
            <person name="Bonatelli M.L."/>
            <person name="Correr F.H."/>
            <person name="Franceschini L.M."/>
            <person name="Leite T.F."/>
            <person name="Margarido G.R.A."/>
            <person name="Almeida C.A."/>
            <person name="Ferrarezi J.A."/>
            <person name="Labate C.A."/>
        </authorList>
    </citation>
    <scope>NUCLEOTIDE SEQUENCE</scope>
    <source>
        <strain evidence="1">MF-1</strain>
    </source>
</reference>
<evidence type="ECO:0000313" key="2">
    <source>
        <dbReference type="Proteomes" id="UP000765509"/>
    </source>
</evidence>
<gene>
    <name evidence="1" type="ORF">O181_095500</name>
</gene>
<evidence type="ECO:0000313" key="1">
    <source>
        <dbReference type="EMBL" id="MBW0555785.1"/>
    </source>
</evidence>
<dbReference type="Proteomes" id="UP000765509">
    <property type="component" value="Unassembled WGS sequence"/>
</dbReference>
<dbReference type="AlphaFoldDB" id="A0A9Q3PC37"/>
<name>A0A9Q3PC37_9BASI</name>
<proteinExistence type="predicted"/>
<protein>
    <submittedName>
        <fullName evidence="1">Uncharacterized protein</fullName>
    </submittedName>
</protein>
<sequence length="138" mass="16141">MSSKVLTHCKAHCNEFLSESHFIINYGPGRPATLPDAFLNQDKVYSERGVEFIRNNPQDFNQVLKKDEIQESRFFYIKVVIISDLVDQIQRNLWHEKYFKEVLKKLERGESVPDDSLQPPAKLLLFKDGVVITINREF</sequence>
<dbReference type="EMBL" id="AVOT02062906">
    <property type="protein sequence ID" value="MBW0555785.1"/>
    <property type="molecule type" value="Genomic_DNA"/>
</dbReference>
<organism evidence="1 2">
    <name type="scientific">Austropuccinia psidii MF-1</name>
    <dbReference type="NCBI Taxonomy" id="1389203"/>
    <lineage>
        <taxon>Eukaryota</taxon>
        <taxon>Fungi</taxon>
        <taxon>Dikarya</taxon>
        <taxon>Basidiomycota</taxon>
        <taxon>Pucciniomycotina</taxon>
        <taxon>Pucciniomycetes</taxon>
        <taxon>Pucciniales</taxon>
        <taxon>Sphaerophragmiaceae</taxon>
        <taxon>Austropuccinia</taxon>
    </lineage>
</organism>
<keyword evidence="2" id="KW-1185">Reference proteome</keyword>
<accession>A0A9Q3PC37</accession>